<keyword evidence="8" id="KW-0206">Cytoskeleton</keyword>
<evidence type="ECO:0000256" key="8">
    <source>
        <dbReference type="ARBA" id="ARBA00023212"/>
    </source>
</evidence>
<evidence type="ECO:0000256" key="5">
    <source>
        <dbReference type="ARBA" id="ARBA00022837"/>
    </source>
</evidence>
<keyword evidence="3" id="KW-0479">Metal-binding</keyword>
<evidence type="ECO:0000256" key="10">
    <source>
        <dbReference type="SAM" id="MobiDB-lite"/>
    </source>
</evidence>
<dbReference type="Pfam" id="PF25325">
    <property type="entry name" value="EF-hand_EFHB_C"/>
    <property type="match status" value="1"/>
</dbReference>
<dbReference type="PANTHER" id="PTHR12086:SF12">
    <property type="entry name" value="EF-HAND DOMAIN-CONTAINING FAMILY MEMBER B"/>
    <property type="match status" value="1"/>
</dbReference>
<dbReference type="Gene3D" id="1.10.238.10">
    <property type="entry name" value="EF-hand"/>
    <property type="match status" value="1"/>
</dbReference>
<accession>A0A8C5EFQ5</accession>
<dbReference type="Proteomes" id="UP000694680">
    <property type="component" value="Chromosome 16"/>
</dbReference>
<evidence type="ECO:0000256" key="7">
    <source>
        <dbReference type="ARBA" id="ARBA00023069"/>
    </source>
</evidence>
<proteinExistence type="predicted"/>
<evidence type="ECO:0000256" key="1">
    <source>
        <dbReference type="ARBA" id="ARBA00004611"/>
    </source>
</evidence>
<sequence>MCTLQPLTPPRVRKFRDSLRPGPGAVRVQVGKADDPDVASSLVHGMVTKSSLTGESLLNPPRRTLLQQKLEELSESVYASRRKAPLGRSADQRTDPPSWSDEKTTFGVKTLFFFHPGEDVWGLLRPSKTAEELEEEAQKEHQAYIRSHNAYFVGERVDRKYDWTHRSKDSSFGIHTPHYNDGRNLCKTLQWLGDTRKCYVRGRDEQQSLVNAARHGLMKANFNHFPSLLKAFQHYDKKGKGSIDREDLRAACRHFQVHVSESVLDDLMEYCDVDQDGQINFLEFANFLNWKDKMPISKREQCLLTNEPLRTSEHLPPLHTLVKPGDLEPINPGSKLKTIRMLRRLKSAPDHFKTSSSLIGAGNDGPASPNGRFFGIPSVRFDLPVPRIKRVGDNTNYGDTPTAADLLRPSVRALQGVHEEHFFCPRSKRQIFRNIGVNVSEETFEEAWSLASDKHPNGDVCVEEFRNALKEIKAM</sequence>
<keyword evidence="5" id="KW-0106">Calcium</keyword>
<dbReference type="PROSITE" id="PS50222">
    <property type="entry name" value="EF_HAND_2"/>
    <property type="match status" value="2"/>
</dbReference>
<dbReference type="InterPro" id="IPR011992">
    <property type="entry name" value="EF-hand-dom_pair"/>
</dbReference>
<keyword evidence="2" id="KW-0963">Cytoplasm</keyword>
<reference evidence="12" key="1">
    <citation type="submission" date="2020-06" db="EMBL/GenBank/DDBJ databases">
        <authorList>
            <consortium name="Wellcome Sanger Institute Data Sharing"/>
        </authorList>
    </citation>
    <scope>NUCLEOTIDE SEQUENCE [LARGE SCALE GENOMIC DNA]</scope>
</reference>
<evidence type="ECO:0000256" key="2">
    <source>
        <dbReference type="ARBA" id="ARBA00022490"/>
    </source>
</evidence>
<reference evidence="12" key="2">
    <citation type="submission" date="2025-08" db="UniProtKB">
        <authorList>
            <consortium name="Ensembl"/>
        </authorList>
    </citation>
    <scope>IDENTIFICATION</scope>
</reference>
<keyword evidence="13" id="KW-1185">Reference proteome</keyword>
<protein>
    <recommendedName>
        <fullName evidence="11">EF-hand domain-containing protein</fullName>
    </recommendedName>
</protein>
<keyword evidence="9" id="KW-0966">Cell projection</keyword>
<dbReference type="Pfam" id="PF13499">
    <property type="entry name" value="EF-hand_7"/>
    <property type="match status" value="1"/>
</dbReference>
<evidence type="ECO:0000256" key="4">
    <source>
        <dbReference type="ARBA" id="ARBA00022737"/>
    </source>
</evidence>
<keyword evidence="4" id="KW-0677">Repeat</keyword>
<feature type="compositionally biased region" description="Basic and acidic residues" evidence="10">
    <location>
        <begin position="90"/>
        <end position="101"/>
    </location>
</feature>
<feature type="domain" description="EF-hand" evidence="11">
    <location>
        <begin position="259"/>
        <end position="294"/>
    </location>
</feature>
<keyword evidence="6" id="KW-0282">Flagellum</keyword>
<name>A0A8C5EFQ5_GOUWI</name>
<dbReference type="SMART" id="SM00054">
    <property type="entry name" value="EFh"/>
    <property type="match status" value="3"/>
</dbReference>
<organism evidence="12 13">
    <name type="scientific">Gouania willdenowi</name>
    <name type="common">Blunt-snouted clingfish</name>
    <name type="synonym">Lepadogaster willdenowi</name>
    <dbReference type="NCBI Taxonomy" id="441366"/>
    <lineage>
        <taxon>Eukaryota</taxon>
        <taxon>Metazoa</taxon>
        <taxon>Chordata</taxon>
        <taxon>Craniata</taxon>
        <taxon>Vertebrata</taxon>
        <taxon>Euteleostomi</taxon>
        <taxon>Actinopterygii</taxon>
        <taxon>Neopterygii</taxon>
        <taxon>Teleostei</taxon>
        <taxon>Neoteleostei</taxon>
        <taxon>Acanthomorphata</taxon>
        <taxon>Ovalentaria</taxon>
        <taxon>Blenniimorphae</taxon>
        <taxon>Blenniiformes</taxon>
        <taxon>Gobiesocoidei</taxon>
        <taxon>Gobiesocidae</taxon>
        <taxon>Gobiesocinae</taxon>
        <taxon>Gouania</taxon>
    </lineage>
</organism>
<dbReference type="Ensembl" id="ENSGWIT00000023046.1">
    <property type="protein sequence ID" value="ENSGWIP00000020999.1"/>
    <property type="gene ID" value="ENSGWIG00000011359.1"/>
</dbReference>
<evidence type="ECO:0000256" key="6">
    <source>
        <dbReference type="ARBA" id="ARBA00022846"/>
    </source>
</evidence>
<dbReference type="PROSITE" id="PS00018">
    <property type="entry name" value="EF_HAND_1"/>
    <property type="match status" value="1"/>
</dbReference>
<evidence type="ECO:0000256" key="3">
    <source>
        <dbReference type="ARBA" id="ARBA00022723"/>
    </source>
</evidence>
<dbReference type="InterPro" id="IPR002048">
    <property type="entry name" value="EF_hand_dom"/>
</dbReference>
<comment type="subcellular location">
    <subcellularLocation>
        <location evidence="1">Cytoplasm</location>
        <location evidence="1">Cytoskeleton</location>
        <location evidence="1">Flagellum axoneme</location>
    </subcellularLocation>
</comment>
<dbReference type="AlphaFoldDB" id="A0A8C5EFQ5"/>
<evidence type="ECO:0000259" key="11">
    <source>
        <dbReference type="PROSITE" id="PS50222"/>
    </source>
</evidence>
<dbReference type="CDD" id="cd00051">
    <property type="entry name" value="EFh"/>
    <property type="match status" value="1"/>
</dbReference>
<dbReference type="SUPFAM" id="SSF47473">
    <property type="entry name" value="EF-hand"/>
    <property type="match status" value="1"/>
</dbReference>
<gene>
    <name evidence="12" type="primary">efhb</name>
</gene>
<dbReference type="InterPro" id="IPR057428">
    <property type="entry name" value="EFHB_EF-hand_C"/>
</dbReference>
<evidence type="ECO:0000313" key="13">
    <source>
        <dbReference type="Proteomes" id="UP000694680"/>
    </source>
</evidence>
<dbReference type="GO" id="GO:0005509">
    <property type="term" value="F:calcium ion binding"/>
    <property type="evidence" value="ECO:0007669"/>
    <property type="project" value="InterPro"/>
</dbReference>
<evidence type="ECO:0000256" key="9">
    <source>
        <dbReference type="ARBA" id="ARBA00023273"/>
    </source>
</evidence>
<dbReference type="InterPro" id="IPR018247">
    <property type="entry name" value="EF_Hand_1_Ca_BS"/>
</dbReference>
<reference evidence="12" key="3">
    <citation type="submission" date="2025-09" db="UniProtKB">
        <authorList>
            <consortium name="Ensembl"/>
        </authorList>
    </citation>
    <scope>IDENTIFICATION</scope>
</reference>
<feature type="region of interest" description="Disordered" evidence="10">
    <location>
        <begin position="81"/>
        <end position="101"/>
    </location>
</feature>
<dbReference type="PANTHER" id="PTHR12086">
    <property type="entry name" value="EF-HAND DOMAIN C-TERMINAL CONTAINING PROTEIN"/>
    <property type="match status" value="1"/>
</dbReference>
<feature type="domain" description="EF-hand" evidence="11">
    <location>
        <begin position="223"/>
        <end position="258"/>
    </location>
</feature>
<feature type="region of interest" description="Disordered" evidence="10">
    <location>
        <begin position="1"/>
        <end position="20"/>
    </location>
</feature>
<dbReference type="InterPro" id="IPR040193">
    <property type="entry name" value="EFHC1/EFHC2/EFHB"/>
</dbReference>
<keyword evidence="7" id="KW-0969">Cilium</keyword>
<evidence type="ECO:0000313" key="12">
    <source>
        <dbReference type="Ensembl" id="ENSGWIP00000020999.1"/>
    </source>
</evidence>